<evidence type="ECO:0000256" key="4">
    <source>
        <dbReference type="ARBA" id="ARBA00022989"/>
    </source>
</evidence>
<feature type="transmembrane region" description="Helical" evidence="6">
    <location>
        <begin position="63"/>
        <end position="84"/>
    </location>
</feature>
<evidence type="ECO:0000256" key="6">
    <source>
        <dbReference type="SAM" id="Phobius"/>
    </source>
</evidence>
<feature type="transmembrane region" description="Helical" evidence="6">
    <location>
        <begin position="30"/>
        <end position="51"/>
    </location>
</feature>
<dbReference type="AlphaFoldDB" id="A0AAU6Q6C7"/>
<dbReference type="InterPro" id="IPR001851">
    <property type="entry name" value="ABC_transp_permease"/>
</dbReference>
<comment type="subcellular location">
    <subcellularLocation>
        <location evidence="1">Cell membrane</location>
        <topology evidence="1">Multi-pass membrane protein</topology>
    </subcellularLocation>
</comment>
<keyword evidence="3 6" id="KW-0812">Transmembrane</keyword>
<dbReference type="RefSeq" id="WP_339097642.1">
    <property type="nucleotide sequence ID" value="NZ_CP149783.1"/>
</dbReference>
<evidence type="ECO:0000256" key="5">
    <source>
        <dbReference type="ARBA" id="ARBA00023136"/>
    </source>
</evidence>
<dbReference type="Pfam" id="PF02653">
    <property type="entry name" value="BPD_transp_2"/>
    <property type="match status" value="1"/>
</dbReference>
<dbReference type="EMBL" id="CP149783">
    <property type="protein sequence ID" value="WYF46187.1"/>
    <property type="molecule type" value="Genomic_DNA"/>
</dbReference>
<proteinExistence type="predicted"/>
<dbReference type="PANTHER" id="PTHR30482">
    <property type="entry name" value="HIGH-AFFINITY BRANCHED-CHAIN AMINO ACID TRANSPORT SYSTEM PERMEASE"/>
    <property type="match status" value="1"/>
</dbReference>
<feature type="transmembrane region" description="Helical" evidence="6">
    <location>
        <begin position="235"/>
        <end position="255"/>
    </location>
</feature>
<feature type="transmembrane region" description="Helical" evidence="6">
    <location>
        <begin position="135"/>
        <end position="153"/>
    </location>
</feature>
<dbReference type="CDD" id="cd06581">
    <property type="entry name" value="TM_PBP1_LivM_like"/>
    <property type="match status" value="1"/>
</dbReference>
<evidence type="ECO:0000256" key="1">
    <source>
        <dbReference type="ARBA" id="ARBA00004651"/>
    </source>
</evidence>
<organism evidence="7">
    <name type="scientific">Deinococcus sp. VB142</name>
    <dbReference type="NCBI Taxonomy" id="3112952"/>
    <lineage>
        <taxon>Bacteria</taxon>
        <taxon>Thermotogati</taxon>
        <taxon>Deinococcota</taxon>
        <taxon>Deinococci</taxon>
        <taxon>Deinococcales</taxon>
        <taxon>Deinococcaceae</taxon>
        <taxon>Deinococcus</taxon>
    </lineage>
</organism>
<accession>A0AAU6Q6C7</accession>
<dbReference type="GO" id="GO:0005886">
    <property type="term" value="C:plasma membrane"/>
    <property type="evidence" value="ECO:0007669"/>
    <property type="project" value="UniProtKB-SubCell"/>
</dbReference>
<sequence>MPASRFTQTGNYRVRYQQDQTIFATASEQASLVVGLLLLLALPYLMTALGLPKTLLRDLDMIMIFAIAVIGLNVTTGYTGLINIGQAAFMGVGAYATALAATRLNLPFFVAIPLGGLAAALVGTVVGLPSLRLKYLYLAVATLAFQVVFEWSVGHLPILAQGSAIALEPVQVFGVKATFFNHNLVWYYIILPVLVALALLWRNVLRTKHGRSLIAVRDNDRAAAAMGINPGTAKLTAFMIGSFYAGIAGGLFAYFQKAVVIEDYTLHTSVQLLAMAIVGGLGSLPGSFLGPLFIVALDRVMGGLSGWISEKQLFPQGVDAATALRPLAFGLSIVLFLMFEPRGLANWWRLVRLYFKKWPYKF</sequence>
<dbReference type="PANTHER" id="PTHR30482:SF5">
    <property type="entry name" value="ABC TRANSPORTER PERMEASE PROTEIN"/>
    <property type="match status" value="1"/>
</dbReference>
<evidence type="ECO:0000256" key="3">
    <source>
        <dbReference type="ARBA" id="ARBA00022692"/>
    </source>
</evidence>
<dbReference type="GO" id="GO:0015658">
    <property type="term" value="F:branched-chain amino acid transmembrane transporter activity"/>
    <property type="evidence" value="ECO:0007669"/>
    <property type="project" value="InterPro"/>
</dbReference>
<keyword evidence="2" id="KW-1003">Cell membrane</keyword>
<evidence type="ECO:0000313" key="7">
    <source>
        <dbReference type="EMBL" id="WYF46187.1"/>
    </source>
</evidence>
<protein>
    <submittedName>
        <fullName evidence="7">Branched-chain amino acid ABC transporter permease</fullName>
    </submittedName>
</protein>
<evidence type="ECO:0000256" key="2">
    <source>
        <dbReference type="ARBA" id="ARBA00022475"/>
    </source>
</evidence>
<feature type="transmembrane region" description="Helical" evidence="6">
    <location>
        <begin position="275"/>
        <end position="297"/>
    </location>
</feature>
<dbReference type="InterPro" id="IPR043428">
    <property type="entry name" value="LivM-like"/>
</dbReference>
<feature type="transmembrane region" description="Helical" evidence="6">
    <location>
        <begin position="184"/>
        <end position="201"/>
    </location>
</feature>
<name>A0AAU6Q6C7_9DEIO</name>
<reference evidence="7" key="1">
    <citation type="submission" date="2024-03" db="EMBL/GenBank/DDBJ databases">
        <title>Deinococcus weizhi sp. nov., isolated from human skin.</title>
        <authorList>
            <person name="Wei Z."/>
            <person name="Tian F."/>
            <person name="Yang C."/>
            <person name="Xin L.T."/>
            <person name="Wen Z.J."/>
            <person name="Lan K.C."/>
            <person name="Yu L."/>
            <person name="Zhe W."/>
            <person name="Dan F.D."/>
            <person name="Jun W."/>
            <person name="Rui Z."/>
            <person name="Yong X.J."/>
            <person name="Ting Y."/>
            <person name="Wei X."/>
            <person name="Xu Z.G."/>
            <person name="Xin Z."/>
            <person name="Dong F.G."/>
            <person name="Ni X.M."/>
            <person name="Zheng M.G."/>
            <person name="Chun Y."/>
            <person name="Qian W.X."/>
        </authorList>
    </citation>
    <scope>NUCLEOTIDE SEQUENCE</scope>
    <source>
        <strain evidence="7">VB142</strain>
    </source>
</reference>
<feature type="transmembrane region" description="Helical" evidence="6">
    <location>
        <begin position="104"/>
        <end position="128"/>
    </location>
</feature>
<gene>
    <name evidence="7" type="ORF">WDJ50_17370</name>
</gene>
<feature type="transmembrane region" description="Helical" evidence="6">
    <location>
        <begin position="318"/>
        <end position="339"/>
    </location>
</feature>
<keyword evidence="4 6" id="KW-1133">Transmembrane helix</keyword>
<keyword evidence="5 6" id="KW-0472">Membrane</keyword>